<gene>
    <name evidence="2" type="ORF">HMPREF2531_00339</name>
</gene>
<organism evidence="2">
    <name type="scientific">Bacteroides intestinalis</name>
    <dbReference type="NCBI Taxonomy" id="329854"/>
    <lineage>
        <taxon>Bacteria</taxon>
        <taxon>Pseudomonadati</taxon>
        <taxon>Bacteroidota</taxon>
        <taxon>Bacteroidia</taxon>
        <taxon>Bacteroidales</taxon>
        <taxon>Bacteroidaceae</taxon>
        <taxon>Bacteroides</taxon>
    </lineage>
</organism>
<proteinExistence type="predicted"/>
<feature type="transmembrane region" description="Helical" evidence="1">
    <location>
        <begin position="27"/>
        <end position="52"/>
    </location>
</feature>
<keyword evidence="1" id="KW-1133">Transmembrane helix</keyword>
<dbReference type="EMBL" id="LTDF01000032">
    <property type="protein sequence ID" value="KXT55091.1"/>
    <property type="molecule type" value="Genomic_DNA"/>
</dbReference>
<sequence>MKVKQNIIEYKIVLHLNEIGLKTAEEIIMVVSNSISIISILYIYGYLIIVIGDNDIIPINNKFLFSPPSK</sequence>
<evidence type="ECO:0000256" key="1">
    <source>
        <dbReference type="SAM" id="Phobius"/>
    </source>
</evidence>
<accession>A0A139LUF9</accession>
<keyword evidence="1" id="KW-0812">Transmembrane</keyword>
<keyword evidence="1" id="KW-0472">Membrane</keyword>
<evidence type="ECO:0000313" key="2">
    <source>
        <dbReference type="EMBL" id="KXT55091.1"/>
    </source>
</evidence>
<protein>
    <submittedName>
        <fullName evidence="2">Uncharacterized protein</fullName>
    </submittedName>
</protein>
<reference evidence="2 3" key="1">
    <citation type="submission" date="2016-02" db="EMBL/GenBank/DDBJ databases">
        <authorList>
            <person name="Wen L."/>
            <person name="He K."/>
            <person name="Yang H."/>
        </authorList>
    </citation>
    <scope>NUCLEOTIDE SEQUENCE [LARGE SCALE GENOMIC DNA]</scope>
    <source>
        <strain evidence="2 3">KLE1704</strain>
    </source>
</reference>
<dbReference type="Proteomes" id="UP000070319">
    <property type="component" value="Unassembled WGS sequence"/>
</dbReference>
<evidence type="ECO:0000313" key="3">
    <source>
        <dbReference type="Proteomes" id="UP000070319"/>
    </source>
</evidence>
<name>A0A139LUF9_9BACE</name>
<dbReference type="AlphaFoldDB" id="A0A139LUF9"/>
<comment type="caution">
    <text evidence="2">The sequence shown here is derived from an EMBL/GenBank/DDBJ whole genome shotgun (WGS) entry which is preliminary data.</text>
</comment>